<evidence type="ECO:0000313" key="8">
    <source>
        <dbReference type="Proteomes" id="UP000799539"/>
    </source>
</evidence>
<evidence type="ECO:0000256" key="3">
    <source>
        <dbReference type="ARBA" id="ARBA00022630"/>
    </source>
</evidence>
<dbReference type="PANTHER" id="PTHR43098:SF2">
    <property type="entry name" value="FAD-BINDING MONOOXYGENASE AUSB-RELATED"/>
    <property type="match status" value="1"/>
</dbReference>
<dbReference type="InterPro" id="IPR050775">
    <property type="entry name" value="FAD-binding_Monooxygenases"/>
</dbReference>
<comment type="similarity">
    <text evidence="2">Belongs to the FAD-binding monooxygenase family.</text>
</comment>
<comment type="cofactor">
    <cofactor evidence="1">
        <name>FAD</name>
        <dbReference type="ChEBI" id="CHEBI:57692"/>
    </cofactor>
</comment>
<evidence type="ECO:0000256" key="6">
    <source>
        <dbReference type="ARBA" id="ARBA00023002"/>
    </source>
</evidence>
<gene>
    <name evidence="7" type="ORF">CERZMDRAFT_113581</name>
</gene>
<keyword evidence="4" id="KW-0274">FAD</keyword>
<keyword evidence="3" id="KW-0285">Flavoprotein</keyword>
<dbReference type="OrthoDB" id="66881at2759"/>
<keyword evidence="5" id="KW-0521">NADP</keyword>
<keyword evidence="8" id="KW-1185">Reference proteome</keyword>
<dbReference type="GO" id="GO:0016491">
    <property type="term" value="F:oxidoreductase activity"/>
    <property type="evidence" value="ECO:0007669"/>
    <property type="project" value="UniProtKB-KW"/>
</dbReference>
<dbReference type="Gene3D" id="3.50.50.60">
    <property type="entry name" value="FAD/NAD(P)-binding domain"/>
    <property type="match status" value="2"/>
</dbReference>
<evidence type="ECO:0000313" key="7">
    <source>
        <dbReference type="EMBL" id="KAF2209817.1"/>
    </source>
</evidence>
<sequence>MTQALYGPACTQPSKIQFEVNKEPDEQIRAAEERYKRERAKRLRDDGTKLFVDLEAISRLEKFAQDPWVEENPTPPAEGDRCEILILGAGYGGLLYAVRLLENGIKPEDIRFADSANGFGGTWYWNRYPGLKCDIESYIYMPLLEETGYMPSQKYATGLELKEHADRIAKKYNLSDRAWFQRYVSDMTWNEDAKEWIVTYRSGPPGHAGQPKTMRSRFVVLTTGFTLIPRAPQVPGMEKFKGEIFHTARWDYNLTGGSPSDPNMTKLNDQTVGIIGTGATAIQVVSPLAKSSKKLLVFQRTPSAVDRRDNRPTDPEWWQREHGKPGWQKIRRENFTAFLSNSPNKPEVDLVSDGWTRMLSYSTAVGNPAAVDMLKNDPENQILAYVRYLHDLDYPRQESIRQRVEAEVKDRDVAEALKAWYPGWCKRPCFGDDYLESFNRDNVTLVDTDGQGVTAITENGVIANGKEYPLDLLILGTGYRSPFLYSPGKRVNIDITGRNGKSLDEKWMAGVTTLHGMMSHDFPNLCWPGLIQAGGTPNFTHCMDYSAQHMAEILGKALIETRNVPSNGSTYKYNFVIEPTEEAEEEWSQTIAANAGVFAANAGCTPSYINAEGEMDKETSPEVQAIRARSVLWPWGPAHFMEHLDQWRREKNCEGVVITTAE</sequence>
<protein>
    <recommendedName>
        <fullName evidence="9">FAD/NAD(P)-binding domain-containing protein</fullName>
    </recommendedName>
</protein>
<evidence type="ECO:0000256" key="5">
    <source>
        <dbReference type="ARBA" id="ARBA00022857"/>
    </source>
</evidence>
<name>A0A6A6F8V0_9PEZI</name>
<evidence type="ECO:0000256" key="2">
    <source>
        <dbReference type="ARBA" id="ARBA00010139"/>
    </source>
</evidence>
<keyword evidence="6" id="KW-0560">Oxidoreductase</keyword>
<evidence type="ECO:0000256" key="1">
    <source>
        <dbReference type="ARBA" id="ARBA00001974"/>
    </source>
</evidence>
<dbReference type="InterPro" id="IPR036188">
    <property type="entry name" value="FAD/NAD-bd_sf"/>
</dbReference>
<evidence type="ECO:0008006" key="9">
    <source>
        <dbReference type="Google" id="ProtNLM"/>
    </source>
</evidence>
<dbReference type="PANTHER" id="PTHR43098">
    <property type="entry name" value="L-ORNITHINE N(5)-MONOOXYGENASE-RELATED"/>
    <property type="match status" value="1"/>
</dbReference>
<evidence type="ECO:0000256" key="4">
    <source>
        <dbReference type="ARBA" id="ARBA00022827"/>
    </source>
</evidence>
<dbReference type="Proteomes" id="UP000799539">
    <property type="component" value="Unassembled WGS sequence"/>
</dbReference>
<dbReference type="EMBL" id="ML992684">
    <property type="protein sequence ID" value="KAF2209817.1"/>
    <property type="molecule type" value="Genomic_DNA"/>
</dbReference>
<reference evidence="7" key="1">
    <citation type="journal article" date="2020" name="Stud. Mycol.">
        <title>101 Dothideomycetes genomes: a test case for predicting lifestyles and emergence of pathogens.</title>
        <authorList>
            <person name="Haridas S."/>
            <person name="Albert R."/>
            <person name="Binder M."/>
            <person name="Bloem J."/>
            <person name="Labutti K."/>
            <person name="Salamov A."/>
            <person name="Andreopoulos B."/>
            <person name="Baker S."/>
            <person name="Barry K."/>
            <person name="Bills G."/>
            <person name="Bluhm B."/>
            <person name="Cannon C."/>
            <person name="Castanera R."/>
            <person name="Culley D."/>
            <person name="Daum C."/>
            <person name="Ezra D."/>
            <person name="Gonzalez J."/>
            <person name="Henrissat B."/>
            <person name="Kuo A."/>
            <person name="Liang C."/>
            <person name="Lipzen A."/>
            <person name="Lutzoni F."/>
            <person name="Magnuson J."/>
            <person name="Mondo S."/>
            <person name="Nolan M."/>
            <person name="Ohm R."/>
            <person name="Pangilinan J."/>
            <person name="Park H.-J."/>
            <person name="Ramirez L."/>
            <person name="Alfaro M."/>
            <person name="Sun H."/>
            <person name="Tritt A."/>
            <person name="Yoshinaga Y."/>
            <person name="Zwiers L.-H."/>
            <person name="Turgeon B."/>
            <person name="Goodwin S."/>
            <person name="Spatafora J."/>
            <person name="Crous P."/>
            <person name="Grigoriev I."/>
        </authorList>
    </citation>
    <scope>NUCLEOTIDE SEQUENCE</scope>
    <source>
        <strain evidence="7">SCOH1-5</strain>
    </source>
</reference>
<proteinExistence type="inferred from homology"/>
<accession>A0A6A6F8V0</accession>
<dbReference type="AlphaFoldDB" id="A0A6A6F8V0"/>
<organism evidence="7 8">
    <name type="scientific">Cercospora zeae-maydis SCOH1-5</name>
    <dbReference type="NCBI Taxonomy" id="717836"/>
    <lineage>
        <taxon>Eukaryota</taxon>
        <taxon>Fungi</taxon>
        <taxon>Dikarya</taxon>
        <taxon>Ascomycota</taxon>
        <taxon>Pezizomycotina</taxon>
        <taxon>Dothideomycetes</taxon>
        <taxon>Dothideomycetidae</taxon>
        <taxon>Mycosphaerellales</taxon>
        <taxon>Mycosphaerellaceae</taxon>
        <taxon>Cercospora</taxon>
    </lineage>
</organism>
<dbReference type="SUPFAM" id="SSF51905">
    <property type="entry name" value="FAD/NAD(P)-binding domain"/>
    <property type="match status" value="1"/>
</dbReference>